<dbReference type="GeneID" id="136806279"/>
<name>A0A7M5X8H5_9CNID</name>
<feature type="coiled-coil region" evidence="1">
    <location>
        <begin position="196"/>
        <end position="230"/>
    </location>
</feature>
<keyword evidence="3" id="KW-1185">Reference proteome</keyword>
<evidence type="ECO:0000313" key="3">
    <source>
        <dbReference type="Proteomes" id="UP000594262"/>
    </source>
</evidence>
<protein>
    <submittedName>
        <fullName evidence="2">Uncharacterized protein</fullName>
    </submittedName>
</protein>
<dbReference type="AlphaFoldDB" id="A0A7M5X8H5"/>
<proteinExistence type="predicted"/>
<dbReference type="EnsemblMetazoa" id="CLYHEMT019561.2">
    <property type="protein sequence ID" value="CLYHEMP019561.2"/>
    <property type="gene ID" value="CLYHEMG019561"/>
</dbReference>
<accession>A0A7M5X8H5</accession>
<feature type="coiled-coil region" evidence="1">
    <location>
        <begin position="100"/>
        <end position="163"/>
    </location>
</feature>
<dbReference type="EnsemblMetazoa" id="CLYHEMT019561.1">
    <property type="protein sequence ID" value="CLYHEMP019561.1"/>
    <property type="gene ID" value="CLYHEMG019561"/>
</dbReference>
<dbReference type="RefSeq" id="XP_066918939.1">
    <property type="nucleotide sequence ID" value="XM_067062838.1"/>
</dbReference>
<keyword evidence="1" id="KW-0175">Coiled coil</keyword>
<evidence type="ECO:0000313" key="2">
    <source>
        <dbReference type="EnsemblMetazoa" id="CLYHEMP019561.2"/>
    </source>
</evidence>
<dbReference type="Proteomes" id="UP000594262">
    <property type="component" value="Unplaced"/>
</dbReference>
<sequence>MASQIQNDNLKIHNAHSERKIDQQNAAGFREDSNQEMDSVRVVGNVDSVVNLLREEIKNLKTQYEMDKLRMENDNLKKYCDFEKLKSKLQSDVFEKANEVKELRKDIEMLKLTSENALLKAEKQFGIEKDVLVAEKMTLEQDVKTLKAENEELKENKRDDIEKRIIEMKKSHAEILKFQNENREIAKNNGIMECEIHKFDQKIDNLMVENKRLKDELEITKNTLDELEIASQKSAKLVPDFMKTPFPDLVEFTLYVLDKEEHYPHYEKMFQALNYDLISGRTAGEVLIFRLAFSSKILLPDGCVHHLNLRDRLRKIWNDIKCVRILHPTDNRKSIVLEKRCEEGLWNLEINYDFAVNVKNTKGLYFLVLAKKKLFAEFH</sequence>
<evidence type="ECO:0000256" key="1">
    <source>
        <dbReference type="SAM" id="Coils"/>
    </source>
</evidence>
<reference evidence="2" key="1">
    <citation type="submission" date="2021-01" db="UniProtKB">
        <authorList>
            <consortium name="EnsemblMetazoa"/>
        </authorList>
    </citation>
    <scope>IDENTIFICATION</scope>
</reference>
<organism evidence="2 3">
    <name type="scientific">Clytia hemisphaerica</name>
    <dbReference type="NCBI Taxonomy" id="252671"/>
    <lineage>
        <taxon>Eukaryota</taxon>
        <taxon>Metazoa</taxon>
        <taxon>Cnidaria</taxon>
        <taxon>Hydrozoa</taxon>
        <taxon>Hydroidolina</taxon>
        <taxon>Leptothecata</taxon>
        <taxon>Obeliida</taxon>
        <taxon>Clytiidae</taxon>
        <taxon>Clytia</taxon>
    </lineage>
</organism>